<gene>
    <name evidence="1" type="ORF">MENT_LOCUS37294</name>
</gene>
<organism evidence="1 2">
    <name type="scientific">Meloidogyne enterolobii</name>
    <name type="common">Root-knot nematode worm</name>
    <name type="synonym">Meloidogyne mayaguensis</name>
    <dbReference type="NCBI Taxonomy" id="390850"/>
    <lineage>
        <taxon>Eukaryota</taxon>
        <taxon>Metazoa</taxon>
        <taxon>Ecdysozoa</taxon>
        <taxon>Nematoda</taxon>
        <taxon>Chromadorea</taxon>
        <taxon>Rhabditida</taxon>
        <taxon>Tylenchina</taxon>
        <taxon>Tylenchomorpha</taxon>
        <taxon>Tylenchoidea</taxon>
        <taxon>Meloidogynidae</taxon>
        <taxon>Meloidogyninae</taxon>
        <taxon>Meloidogyne</taxon>
    </lineage>
</organism>
<dbReference type="AlphaFoldDB" id="A0A6V7WD42"/>
<comment type="caution">
    <text evidence="1">The sequence shown here is derived from an EMBL/GenBank/DDBJ whole genome shotgun (WGS) entry which is preliminary data.</text>
</comment>
<sequence length="60" mass="7285">MYLRKIRNRHIRCHMCEGRVGKQYIKHVYGHLEGKKLYKCPPCDEVSIEKIYFEDCLIEI</sequence>
<dbReference type="EMBL" id="CAJEWN010000521">
    <property type="protein sequence ID" value="CAD2184908.1"/>
    <property type="molecule type" value="Genomic_DNA"/>
</dbReference>
<proteinExistence type="predicted"/>
<dbReference type="Proteomes" id="UP000580250">
    <property type="component" value="Unassembled WGS sequence"/>
</dbReference>
<reference evidence="1 2" key="1">
    <citation type="submission" date="2020-08" db="EMBL/GenBank/DDBJ databases">
        <authorList>
            <person name="Koutsovoulos G."/>
            <person name="Danchin GJ E."/>
        </authorList>
    </citation>
    <scope>NUCLEOTIDE SEQUENCE [LARGE SCALE GENOMIC DNA]</scope>
</reference>
<protein>
    <submittedName>
        <fullName evidence="1">Uncharacterized protein</fullName>
    </submittedName>
</protein>
<evidence type="ECO:0000313" key="1">
    <source>
        <dbReference type="EMBL" id="CAD2184908.1"/>
    </source>
</evidence>
<accession>A0A6V7WD42</accession>
<evidence type="ECO:0000313" key="2">
    <source>
        <dbReference type="Proteomes" id="UP000580250"/>
    </source>
</evidence>
<name>A0A6V7WD42_MELEN</name>